<name>A0ABR4BJN9_9LECA</name>
<gene>
    <name evidence="1" type="ORF">ABVK25_001658</name>
</gene>
<dbReference type="EMBL" id="JBHFEH010000003">
    <property type="protein sequence ID" value="KAL2058040.1"/>
    <property type="molecule type" value="Genomic_DNA"/>
</dbReference>
<protein>
    <submittedName>
        <fullName evidence="1">Uncharacterized protein</fullName>
    </submittedName>
</protein>
<keyword evidence="2" id="KW-1185">Reference proteome</keyword>
<organism evidence="1 2">
    <name type="scientific">Lepraria finkii</name>
    <dbReference type="NCBI Taxonomy" id="1340010"/>
    <lineage>
        <taxon>Eukaryota</taxon>
        <taxon>Fungi</taxon>
        <taxon>Dikarya</taxon>
        <taxon>Ascomycota</taxon>
        <taxon>Pezizomycotina</taxon>
        <taxon>Lecanoromycetes</taxon>
        <taxon>OSLEUM clade</taxon>
        <taxon>Lecanoromycetidae</taxon>
        <taxon>Lecanorales</taxon>
        <taxon>Lecanorineae</taxon>
        <taxon>Stereocaulaceae</taxon>
        <taxon>Lepraria</taxon>
    </lineage>
</organism>
<sequence length="104" mass="11622">MILPSQNCGIMLYPGSTVGATTSEFASAVVQGLETLTQATTRLTASVQAAESTSRESVNAQSDVRGDEDEARFFKYIHLLEADSVDNLTCREFYYRTYYQEYLK</sequence>
<proteinExistence type="predicted"/>
<reference evidence="1 2" key="1">
    <citation type="submission" date="2024-09" db="EMBL/GenBank/DDBJ databases">
        <title>Rethinking Asexuality: The Enigmatic Case of Functional Sexual Genes in Lepraria (Stereocaulaceae).</title>
        <authorList>
            <person name="Doellman M."/>
            <person name="Sun Y."/>
            <person name="Barcenas-Pena A."/>
            <person name="Lumbsch H.T."/>
            <person name="Grewe F."/>
        </authorList>
    </citation>
    <scope>NUCLEOTIDE SEQUENCE [LARGE SCALE GENOMIC DNA]</scope>
    <source>
        <strain evidence="1 2">Grewe 0041</strain>
    </source>
</reference>
<evidence type="ECO:0000313" key="1">
    <source>
        <dbReference type="EMBL" id="KAL2058040.1"/>
    </source>
</evidence>
<evidence type="ECO:0000313" key="2">
    <source>
        <dbReference type="Proteomes" id="UP001590951"/>
    </source>
</evidence>
<accession>A0ABR4BJN9</accession>
<comment type="caution">
    <text evidence="1">The sequence shown here is derived from an EMBL/GenBank/DDBJ whole genome shotgun (WGS) entry which is preliminary data.</text>
</comment>
<dbReference type="Proteomes" id="UP001590951">
    <property type="component" value="Unassembled WGS sequence"/>
</dbReference>